<accession>A0A0U5GT65</accession>
<dbReference type="EMBL" id="CDMC01000004">
    <property type="protein sequence ID" value="CEL04036.1"/>
    <property type="molecule type" value="Genomic_DNA"/>
</dbReference>
<feature type="signal peptide" evidence="1">
    <location>
        <begin position="1"/>
        <end position="26"/>
    </location>
</feature>
<evidence type="ECO:0000313" key="3">
    <source>
        <dbReference type="Proteomes" id="UP000054771"/>
    </source>
</evidence>
<dbReference type="AlphaFoldDB" id="A0A0U5GT65"/>
<sequence length="109" mass="11838">MFADIARGGLAHELVVFLVQSLQAQAVPRVGDVWALRIYILPIVSIPATDIQDGLHCNVTSSKAEMSLVIDRLLRLASPSLCEIGNEWGFGEARYTPWPSNGACEPCAE</sequence>
<organism evidence="2 3">
    <name type="scientific">Aspergillus calidoustus</name>
    <dbReference type="NCBI Taxonomy" id="454130"/>
    <lineage>
        <taxon>Eukaryota</taxon>
        <taxon>Fungi</taxon>
        <taxon>Dikarya</taxon>
        <taxon>Ascomycota</taxon>
        <taxon>Pezizomycotina</taxon>
        <taxon>Eurotiomycetes</taxon>
        <taxon>Eurotiomycetidae</taxon>
        <taxon>Eurotiales</taxon>
        <taxon>Aspergillaceae</taxon>
        <taxon>Aspergillus</taxon>
        <taxon>Aspergillus subgen. Nidulantes</taxon>
    </lineage>
</organism>
<keyword evidence="3" id="KW-1185">Reference proteome</keyword>
<name>A0A0U5GT65_ASPCI</name>
<evidence type="ECO:0000313" key="2">
    <source>
        <dbReference type="EMBL" id="CEL04036.1"/>
    </source>
</evidence>
<feature type="chain" id="PRO_5006858187" evidence="1">
    <location>
        <begin position="27"/>
        <end position="109"/>
    </location>
</feature>
<protein>
    <submittedName>
        <fullName evidence="2">Uncharacterized protein</fullName>
    </submittedName>
</protein>
<reference evidence="3" key="1">
    <citation type="journal article" date="2016" name="Genome Announc.">
        <title>Draft genome sequences of fungus Aspergillus calidoustus.</title>
        <authorList>
            <person name="Horn F."/>
            <person name="Linde J."/>
            <person name="Mattern D.J."/>
            <person name="Walther G."/>
            <person name="Guthke R."/>
            <person name="Scherlach K."/>
            <person name="Martin K."/>
            <person name="Brakhage A.A."/>
            <person name="Petzke L."/>
            <person name="Valiante V."/>
        </authorList>
    </citation>
    <scope>NUCLEOTIDE SEQUENCE [LARGE SCALE GENOMIC DNA]</scope>
    <source>
        <strain evidence="3">SF006504</strain>
    </source>
</reference>
<evidence type="ECO:0000256" key="1">
    <source>
        <dbReference type="SAM" id="SignalP"/>
    </source>
</evidence>
<dbReference type="Proteomes" id="UP000054771">
    <property type="component" value="Unassembled WGS sequence"/>
</dbReference>
<proteinExistence type="predicted"/>
<keyword evidence="1" id="KW-0732">Signal</keyword>
<gene>
    <name evidence="2" type="ORF">ASPCAL05170</name>
</gene>